<feature type="domain" description="Major facilitator superfamily (MFS) profile" evidence="6">
    <location>
        <begin position="28"/>
        <end position="466"/>
    </location>
</feature>
<dbReference type="GO" id="GO:0005886">
    <property type="term" value="C:plasma membrane"/>
    <property type="evidence" value="ECO:0007669"/>
    <property type="project" value="TreeGrafter"/>
</dbReference>
<accession>A0A427XMU7</accession>
<dbReference type="InterPro" id="IPR036259">
    <property type="entry name" value="MFS_trans_sf"/>
</dbReference>
<feature type="transmembrane region" description="Helical" evidence="5">
    <location>
        <begin position="70"/>
        <end position="90"/>
    </location>
</feature>
<evidence type="ECO:0000256" key="1">
    <source>
        <dbReference type="ARBA" id="ARBA00004141"/>
    </source>
</evidence>
<dbReference type="InterPro" id="IPR020846">
    <property type="entry name" value="MFS_dom"/>
</dbReference>
<evidence type="ECO:0000256" key="3">
    <source>
        <dbReference type="ARBA" id="ARBA00022989"/>
    </source>
</evidence>
<organism evidence="7 8">
    <name type="scientific">Saitozyma podzolica</name>
    <dbReference type="NCBI Taxonomy" id="1890683"/>
    <lineage>
        <taxon>Eukaryota</taxon>
        <taxon>Fungi</taxon>
        <taxon>Dikarya</taxon>
        <taxon>Basidiomycota</taxon>
        <taxon>Agaricomycotina</taxon>
        <taxon>Tremellomycetes</taxon>
        <taxon>Tremellales</taxon>
        <taxon>Trimorphomycetaceae</taxon>
        <taxon>Saitozyma</taxon>
    </lineage>
</organism>
<evidence type="ECO:0000313" key="7">
    <source>
        <dbReference type="EMBL" id="RSH80186.1"/>
    </source>
</evidence>
<feature type="transmembrane region" description="Helical" evidence="5">
    <location>
        <begin position="41"/>
        <end position="58"/>
    </location>
</feature>
<dbReference type="SUPFAM" id="SSF103473">
    <property type="entry name" value="MFS general substrate transporter"/>
    <property type="match status" value="1"/>
</dbReference>
<dbReference type="Proteomes" id="UP000279259">
    <property type="component" value="Unassembled WGS sequence"/>
</dbReference>
<name>A0A427XMU7_9TREE</name>
<comment type="subcellular location">
    <subcellularLocation>
        <location evidence="1">Membrane</location>
        <topology evidence="1">Multi-pass membrane protein</topology>
    </subcellularLocation>
</comment>
<dbReference type="GO" id="GO:0046943">
    <property type="term" value="F:carboxylic acid transmembrane transporter activity"/>
    <property type="evidence" value="ECO:0007669"/>
    <property type="project" value="TreeGrafter"/>
</dbReference>
<dbReference type="PANTHER" id="PTHR23508:SF10">
    <property type="entry name" value="CARBOXYLIC ACID TRANSPORTER PROTEIN HOMOLOG"/>
    <property type="match status" value="1"/>
</dbReference>
<keyword evidence="2 5" id="KW-0812">Transmembrane</keyword>
<evidence type="ECO:0000256" key="4">
    <source>
        <dbReference type="ARBA" id="ARBA00023136"/>
    </source>
</evidence>
<feature type="transmembrane region" description="Helical" evidence="5">
    <location>
        <begin position="102"/>
        <end position="120"/>
    </location>
</feature>
<feature type="transmembrane region" description="Helical" evidence="5">
    <location>
        <begin position="203"/>
        <end position="221"/>
    </location>
</feature>
<dbReference type="AlphaFoldDB" id="A0A427XMU7"/>
<gene>
    <name evidence="7" type="primary">PHO84_9</name>
    <name evidence="7" type="ORF">EHS25_007196</name>
</gene>
<dbReference type="PANTHER" id="PTHR23508">
    <property type="entry name" value="CARBOXYLIC ACID TRANSPORTER PROTEIN HOMOLOG"/>
    <property type="match status" value="1"/>
</dbReference>
<keyword evidence="3 5" id="KW-1133">Transmembrane helix</keyword>
<dbReference type="InterPro" id="IPR005828">
    <property type="entry name" value="MFS_sugar_transport-like"/>
</dbReference>
<keyword evidence="8" id="KW-1185">Reference proteome</keyword>
<feature type="transmembrane region" description="Helical" evidence="5">
    <location>
        <begin position="164"/>
        <end position="191"/>
    </location>
</feature>
<protein>
    <submittedName>
        <fullName evidence="7">Inorganic phosphate transporter pho84</fullName>
    </submittedName>
</protein>
<dbReference type="OrthoDB" id="433512at2759"/>
<evidence type="ECO:0000256" key="5">
    <source>
        <dbReference type="SAM" id="Phobius"/>
    </source>
</evidence>
<dbReference type="EMBL" id="RSCD01000035">
    <property type="protein sequence ID" value="RSH80186.1"/>
    <property type="molecule type" value="Genomic_DNA"/>
</dbReference>
<dbReference type="Pfam" id="PF00083">
    <property type="entry name" value="Sugar_tr"/>
    <property type="match status" value="1"/>
</dbReference>
<dbReference type="PROSITE" id="PS50850">
    <property type="entry name" value="MFS"/>
    <property type="match status" value="1"/>
</dbReference>
<feature type="transmembrane region" description="Helical" evidence="5">
    <location>
        <begin position="438"/>
        <end position="461"/>
    </location>
</feature>
<feature type="transmembrane region" description="Helical" evidence="5">
    <location>
        <begin position="411"/>
        <end position="432"/>
    </location>
</feature>
<dbReference type="Gene3D" id="1.20.1250.20">
    <property type="entry name" value="MFS general substrate transporter like domains"/>
    <property type="match status" value="1"/>
</dbReference>
<feature type="transmembrane region" description="Helical" evidence="5">
    <location>
        <begin position="351"/>
        <end position="368"/>
    </location>
</feature>
<comment type="caution">
    <text evidence="7">The sequence shown here is derived from an EMBL/GenBank/DDBJ whole genome shotgun (WGS) entry which is preliminary data.</text>
</comment>
<feature type="transmembrane region" description="Helical" evidence="5">
    <location>
        <begin position="316"/>
        <end position="339"/>
    </location>
</feature>
<evidence type="ECO:0000256" key="2">
    <source>
        <dbReference type="ARBA" id="ARBA00022692"/>
    </source>
</evidence>
<sequence>MASTEPVHLLSVEDEDEREITLWGKVKFFAISSVGFFSEGWINNNLSFILPMIGYLYWNGGSIPTLPQDTIKAGLSIGMIVGQITFGIFGDALGRHKVYGKELAFTLFGTLMIVLMPWNGLSQNGIVGWLTIWRIVTGVGIGGDYPMSGSLTAETKLGMSRAKLVLTSFTLYQCGSLGTAIFYLILIAGYKNQVEANLWNLQYVWRLMLGIGMIPGMLSLYERLTMKETKPYERYVAKETGLARGDHHTRGLNDQFRDFLEYFNFKTAECRRHVLTLTCTCLSWFLFDIAIYGVSLNQSNILAGIGFGTGATKWETLYNTAVGNVIITIFSVLGIVISIYLPDVIGRRAQIIGFSLLTSLMYAIWAGVQGKTGTAGLMVLFALSQIFLQIGPNACTFLIPAEVFPTRVRGMGHGISAASGKCGALLTAFAFGQLNSTVGLPGALALFCGVMFLCAVVSWWIPEVRGLTLDDIEHDLQYLARSERFALIKRRREGHDSDVEINNSSNDKDMNANVFPEVNVVGNPMVQVRDDVPAPVPVMGQTRLTIDDGENVFTPIQNAFSDKFKGRQAVFFIGRAFSIIGGLITDASPKSGELENEDDAWRAYLVANGLDVSEMGRPIETSRSTTVKHALEAAERE</sequence>
<evidence type="ECO:0000259" key="6">
    <source>
        <dbReference type="PROSITE" id="PS50850"/>
    </source>
</evidence>
<proteinExistence type="predicted"/>
<evidence type="ECO:0000313" key="8">
    <source>
        <dbReference type="Proteomes" id="UP000279259"/>
    </source>
</evidence>
<dbReference type="PROSITE" id="PS00217">
    <property type="entry name" value="SUGAR_TRANSPORT_2"/>
    <property type="match status" value="1"/>
</dbReference>
<reference evidence="7 8" key="1">
    <citation type="submission" date="2018-11" db="EMBL/GenBank/DDBJ databases">
        <title>Genome sequence of Saitozyma podzolica DSM 27192.</title>
        <authorList>
            <person name="Aliyu H."/>
            <person name="Gorte O."/>
            <person name="Ochsenreither K."/>
        </authorList>
    </citation>
    <scope>NUCLEOTIDE SEQUENCE [LARGE SCALE GENOMIC DNA]</scope>
    <source>
        <strain evidence="7 8">DSM 27192</strain>
    </source>
</reference>
<feature type="transmembrane region" description="Helical" evidence="5">
    <location>
        <begin position="274"/>
        <end position="296"/>
    </location>
</feature>
<feature type="transmembrane region" description="Helical" evidence="5">
    <location>
        <begin position="374"/>
        <end position="399"/>
    </location>
</feature>
<dbReference type="InterPro" id="IPR005829">
    <property type="entry name" value="Sugar_transporter_CS"/>
</dbReference>
<keyword evidence="4 5" id="KW-0472">Membrane</keyword>
<dbReference type="STRING" id="1890683.A0A427XMU7"/>